<dbReference type="SUPFAM" id="SSF52058">
    <property type="entry name" value="L domain-like"/>
    <property type="match status" value="1"/>
</dbReference>
<evidence type="ECO:0000256" key="1">
    <source>
        <dbReference type="SAM" id="MobiDB-lite"/>
    </source>
</evidence>
<organism evidence="2 3">
    <name type="scientific">Trichonephila clavata</name>
    <name type="common">Joro spider</name>
    <name type="synonym">Nephila clavata</name>
    <dbReference type="NCBI Taxonomy" id="2740835"/>
    <lineage>
        <taxon>Eukaryota</taxon>
        <taxon>Metazoa</taxon>
        <taxon>Ecdysozoa</taxon>
        <taxon>Arthropoda</taxon>
        <taxon>Chelicerata</taxon>
        <taxon>Arachnida</taxon>
        <taxon>Araneae</taxon>
        <taxon>Araneomorphae</taxon>
        <taxon>Entelegynae</taxon>
        <taxon>Araneoidea</taxon>
        <taxon>Nephilidae</taxon>
        <taxon>Trichonephila</taxon>
    </lineage>
</organism>
<protein>
    <submittedName>
        <fullName evidence="2">Uncharacterized protein</fullName>
    </submittedName>
</protein>
<reference evidence="2" key="1">
    <citation type="submission" date="2020-07" db="EMBL/GenBank/DDBJ databases">
        <title>Multicomponent nature underlies the extraordinary mechanical properties of spider dragline silk.</title>
        <authorList>
            <person name="Kono N."/>
            <person name="Nakamura H."/>
            <person name="Mori M."/>
            <person name="Yoshida Y."/>
            <person name="Ohtoshi R."/>
            <person name="Malay A.D."/>
            <person name="Moran D.A.P."/>
            <person name="Tomita M."/>
            <person name="Numata K."/>
            <person name="Arakawa K."/>
        </authorList>
    </citation>
    <scope>NUCLEOTIDE SEQUENCE</scope>
</reference>
<feature type="compositionally biased region" description="Low complexity" evidence="1">
    <location>
        <begin position="172"/>
        <end position="184"/>
    </location>
</feature>
<gene>
    <name evidence="2" type="ORF">TNCT_249581</name>
</gene>
<sequence length="325" mass="35831">MKAFEHSSLFKIRFNMKPDCVVSYLLTHEDCLANAEKSTIRINKRITRKRLLFLCLQSFIFLSVPGVPDLSSLSSLPDLSDISPADLPDASDLPDLSSLSMSDLPSIPGVPDLSSLSSLPDLSDISAADLPDASDLTDLSSLSMSDLTSNYVDSSSVYDVSYKGSGGKSDSGDSSSCMTDSGDSSSGMTGFFLLNYKYMFSYFGKTLFTDSFLHNSLEIPLYLFQYTTFHTKEMEEKVIMETALVIIEAVLVIMETALVIIEAVLVIMETALGIMETVLVILETALVYTTFHTKEMEEKVIMETVLVARHRLFTIIIKISLKIFA</sequence>
<evidence type="ECO:0000313" key="3">
    <source>
        <dbReference type="Proteomes" id="UP000887116"/>
    </source>
</evidence>
<evidence type="ECO:0000313" key="2">
    <source>
        <dbReference type="EMBL" id="GFQ81128.1"/>
    </source>
</evidence>
<comment type="caution">
    <text evidence="2">The sequence shown here is derived from an EMBL/GenBank/DDBJ whole genome shotgun (WGS) entry which is preliminary data.</text>
</comment>
<dbReference type="AlphaFoldDB" id="A0A8X6FIK8"/>
<name>A0A8X6FIK8_TRICU</name>
<dbReference type="Proteomes" id="UP000887116">
    <property type="component" value="Unassembled WGS sequence"/>
</dbReference>
<proteinExistence type="predicted"/>
<accession>A0A8X6FIK8</accession>
<dbReference type="EMBL" id="BMAO01032280">
    <property type="protein sequence ID" value="GFQ81128.1"/>
    <property type="molecule type" value="Genomic_DNA"/>
</dbReference>
<keyword evidence="3" id="KW-1185">Reference proteome</keyword>
<feature type="region of interest" description="Disordered" evidence="1">
    <location>
        <begin position="164"/>
        <end position="184"/>
    </location>
</feature>